<dbReference type="PANTHER" id="PTHR11808">
    <property type="entry name" value="TRANS-SULFURATION ENZYME FAMILY MEMBER"/>
    <property type="match status" value="1"/>
</dbReference>
<dbReference type="EMBL" id="CP008887">
    <property type="protein sequence ID" value="AIU69839.1"/>
    <property type="molecule type" value="Genomic_DNA"/>
</dbReference>
<dbReference type="Proteomes" id="UP000029980">
    <property type="component" value="Chromosome"/>
</dbReference>
<dbReference type="Gene3D" id="3.40.640.10">
    <property type="entry name" value="Type I PLP-dependent aspartate aminotransferase-like (Major domain)"/>
    <property type="match status" value="1"/>
</dbReference>
<comment type="cofactor">
    <cofactor evidence="1">
        <name>pyridoxal 5'-phosphate</name>
        <dbReference type="ChEBI" id="CHEBI:597326"/>
    </cofactor>
</comment>
<keyword evidence="4" id="KW-0808">Transferase</keyword>
<dbReference type="PIRSF" id="PIRSF001434">
    <property type="entry name" value="CGS"/>
    <property type="match status" value="1"/>
</dbReference>
<keyword evidence="3" id="KW-0663">Pyridoxal phosphate</keyword>
<dbReference type="FunFam" id="3.40.640.10:FF:000046">
    <property type="entry name" value="Cystathionine gamma-lyase"/>
    <property type="match status" value="1"/>
</dbReference>
<dbReference type="NCBIfam" id="NF006347">
    <property type="entry name" value="PRK08574.1"/>
    <property type="match status" value="1"/>
</dbReference>
<name>A0A097QTQ2_9EURY</name>
<accession>A0A097QTQ2</accession>
<dbReference type="CDD" id="cd00614">
    <property type="entry name" value="CGS_like"/>
    <property type="match status" value="1"/>
</dbReference>
<dbReference type="InterPro" id="IPR015422">
    <property type="entry name" value="PyrdxlP-dep_Trfase_small"/>
</dbReference>
<sequence length="365" mass="39852">MRPLHEPVYVTAVFRQAGETELSDRGFDLKYSREENPTVRVLEKSVSLLEGGRDALAFNSGMGAISCLYLSQLSAGSEVVVPMEAYGTTVQLAEELGKFGVRVKLAYPSAEAIAEAIGENTSLVLLETVTNPTLKVIDVPEVIKRAREVGAKVVVDNTFSPTVFHPLKAGADGVVHSLTKYIAGHNDVLGGAIVLGSLDVSGLWHWRRRLGSIIQPLDAWLVVRGMKTLEVRFERLSRNALAVAEFLSEHPRVREVHYPGLKEDPHHETARRLFERPLYGGVVSFKHAGGKGGAVGFLRSLRKIFPSPSLGGVESIASYPVMSAAKTMPPERRELLGITDDLVRLSIGIEDVDELIEDIDRALGR</sequence>
<proteinExistence type="inferred from homology"/>
<dbReference type="PANTHER" id="PTHR11808:SF15">
    <property type="entry name" value="CYSTATHIONINE GAMMA-LYASE"/>
    <property type="match status" value="1"/>
</dbReference>
<dbReference type="GO" id="GO:0004123">
    <property type="term" value="F:cystathionine gamma-lyase activity"/>
    <property type="evidence" value="ECO:0007669"/>
    <property type="project" value="TreeGrafter"/>
</dbReference>
<evidence type="ECO:0000256" key="2">
    <source>
        <dbReference type="ARBA" id="ARBA00009077"/>
    </source>
</evidence>
<dbReference type="KEGG" id="teu:TEU_05560"/>
<dbReference type="Pfam" id="PF01053">
    <property type="entry name" value="Cys_Met_Meta_PP"/>
    <property type="match status" value="1"/>
</dbReference>
<dbReference type="Gene3D" id="3.90.1150.10">
    <property type="entry name" value="Aspartate Aminotransferase, domain 1"/>
    <property type="match status" value="1"/>
</dbReference>
<reference evidence="4 5" key="1">
    <citation type="journal article" date="2015" name="Int. J. Syst. Evol. Microbiol.">
        <title>Thermococcus eurythermalis sp. nov., a conditional piezophilic hyperthermophilic archaeon with a wide temperature range isolated from an oil-immersed chimney in the Guaymas Basin.</title>
        <authorList>
            <person name="Zhao W."/>
            <person name="Zeng X."/>
            <person name="Xiao X."/>
        </authorList>
    </citation>
    <scope>NUCLEOTIDE SEQUENCE [LARGE SCALE GENOMIC DNA]</scope>
    <source>
        <strain evidence="4 5">A501</strain>
    </source>
</reference>
<dbReference type="GO" id="GO:0005737">
    <property type="term" value="C:cytoplasm"/>
    <property type="evidence" value="ECO:0007669"/>
    <property type="project" value="TreeGrafter"/>
</dbReference>
<dbReference type="EC" id="2.5.1.48" evidence="4"/>
<gene>
    <name evidence="4" type="ORF">TEU_05560</name>
</gene>
<dbReference type="RefSeq" id="WP_050002813.1">
    <property type="nucleotide sequence ID" value="NZ_CP008887.1"/>
</dbReference>
<evidence type="ECO:0000256" key="3">
    <source>
        <dbReference type="ARBA" id="ARBA00022898"/>
    </source>
</evidence>
<evidence type="ECO:0000256" key="1">
    <source>
        <dbReference type="ARBA" id="ARBA00001933"/>
    </source>
</evidence>
<dbReference type="InterPro" id="IPR015424">
    <property type="entry name" value="PyrdxlP-dep_Trfase"/>
</dbReference>
<protein>
    <submittedName>
        <fullName evidence="4">Cystathionine gamma-synthase</fullName>
        <ecNumber evidence="4">2.5.1.48</ecNumber>
    </submittedName>
</protein>
<dbReference type="GO" id="GO:0003962">
    <property type="term" value="F:cystathionine gamma-synthase activity"/>
    <property type="evidence" value="ECO:0007669"/>
    <property type="project" value="UniProtKB-EC"/>
</dbReference>
<dbReference type="InterPro" id="IPR015421">
    <property type="entry name" value="PyrdxlP-dep_Trfase_major"/>
</dbReference>
<dbReference type="OrthoDB" id="43458at2157"/>
<dbReference type="GeneID" id="25152899"/>
<dbReference type="HOGENOM" id="CLU_018986_2_0_2"/>
<evidence type="ECO:0000313" key="5">
    <source>
        <dbReference type="Proteomes" id="UP000029980"/>
    </source>
</evidence>
<dbReference type="SUPFAM" id="SSF53383">
    <property type="entry name" value="PLP-dependent transferases"/>
    <property type="match status" value="1"/>
</dbReference>
<dbReference type="GO" id="GO:0019343">
    <property type="term" value="P:cysteine biosynthetic process via cystathionine"/>
    <property type="evidence" value="ECO:0007669"/>
    <property type="project" value="TreeGrafter"/>
</dbReference>
<evidence type="ECO:0000313" key="4">
    <source>
        <dbReference type="EMBL" id="AIU69839.1"/>
    </source>
</evidence>
<dbReference type="GO" id="GO:0019346">
    <property type="term" value="P:transsulfuration"/>
    <property type="evidence" value="ECO:0007669"/>
    <property type="project" value="InterPro"/>
</dbReference>
<dbReference type="GO" id="GO:0030170">
    <property type="term" value="F:pyridoxal phosphate binding"/>
    <property type="evidence" value="ECO:0007669"/>
    <property type="project" value="InterPro"/>
</dbReference>
<comment type="similarity">
    <text evidence="2">Belongs to the trans-sulfuration enzymes family.</text>
</comment>
<organism evidence="4 5">
    <name type="scientific">Thermococcus eurythermalis</name>
    <dbReference type="NCBI Taxonomy" id="1505907"/>
    <lineage>
        <taxon>Archaea</taxon>
        <taxon>Methanobacteriati</taxon>
        <taxon>Methanobacteriota</taxon>
        <taxon>Thermococci</taxon>
        <taxon>Thermococcales</taxon>
        <taxon>Thermococcaceae</taxon>
        <taxon>Thermococcus</taxon>
    </lineage>
</organism>
<dbReference type="InterPro" id="IPR000277">
    <property type="entry name" value="Cys/Met-Metab_PyrdxlP-dep_enz"/>
</dbReference>
<dbReference type="AlphaFoldDB" id="A0A097QTQ2"/>
<dbReference type="STRING" id="1505907.TEU_05560"/>
<keyword evidence="5" id="KW-1185">Reference proteome</keyword>